<dbReference type="NCBIfam" id="TIGR00229">
    <property type="entry name" value="sensory_box"/>
    <property type="match status" value="2"/>
</dbReference>
<evidence type="ECO:0000256" key="1">
    <source>
        <dbReference type="ARBA" id="ARBA00000085"/>
    </source>
</evidence>
<dbReference type="InterPro" id="IPR013656">
    <property type="entry name" value="PAS_4"/>
</dbReference>
<dbReference type="FunFam" id="3.30.450.20:FF:000099">
    <property type="entry name" value="Sensory box sensor histidine kinase"/>
    <property type="match status" value="1"/>
</dbReference>
<dbReference type="SMART" id="SM00387">
    <property type="entry name" value="HATPase_c"/>
    <property type="match status" value="1"/>
</dbReference>
<evidence type="ECO:0000256" key="2">
    <source>
        <dbReference type="ARBA" id="ARBA00012438"/>
    </source>
</evidence>
<dbReference type="InterPro" id="IPR013655">
    <property type="entry name" value="PAS_fold_3"/>
</dbReference>
<dbReference type="RefSeq" id="WP_169160557.1">
    <property type="nucleotide sequence ID" value="NZ_JABBFW010000007.1"/>
</dbReference>
<evidence type="ECO:0000259" key="6">
    <source>
        <dbReference type="PROSITE" id="PS50109"/>
    </source>
</evidence>
<keyword evidence="3" id="KW-0597">Phosphoprotein</keyword>
<feature type="domain" description="PAC" evidence="8">
    <location>
        <begin position="647"/>
        <end position="700"/>
    </location>
</feature>
<evidence type="ECO:0000256" key="5">
    <source>
        <dbReference type="ARBA" id="ARBA00022777"/>
    </source>
</evidence>
<dbReference type="PROSITE" id="PS50109">
    <property type="entry name" value="HIS_KIN"/>
    <property type="match status" value="1"/>
</dbReference>
<dbReference type="PROSITE" id="PS50113">
    <property type="entry name" value="PAC"/>
    <property type="match status" value="3"/>
</dbReference>
<dbReference type="InterPro" id="IPR004358">
    <property type="entry name" value="Sig_transdc_His_kin-like_C"/>
</dbReference>
<dbReference type="Pfam" id="PF08448">
    <property type="entry name" value="PAS_4"/>
    <property type="match status" value="1"/>
</dbReference>
<dbReference type="Pfam" id="PF01590">
    <property type="entry name" value="GAF"/>
    <property type="match status" value="1"/>
</dbReference>
<dbReference type="PANTHER" id="PTHR43304">
    <property type="entry name" value="PHYTOCHROME-LIKE PROTEIN CPH1"/>
    <property type="match status" value="1"/>
</dbReference>
<dbReference type="SUPFAM" id="SSF55785">
    <property type="entry name" value="PYP-like sensor domain (PAS domain)"/>
    <property type="match status" value="4"/>
</dbReference>
<dbReference type="InterPro" id="IPR001610">
    <property type="entry name" value="PAC"/>
</dbReference>
<dbReference type="EMBL" id="JABBFW010000007">
    <property type="protein sequence ID" value="NML15645.1"/>
    <property type="molecule type" value="Genomic_DNA"/>
</dbReference>
<feature type="domain" description="PAC" evidence="8">
    <location>
        <begin position="520"/>
        <end position="571"/>
    </location>
</feature>
<dbReference type="InterPro" id="IPR003594">
    <property type="entry name" value="HATPase_dom"/>
</dbReference>
<dbReference type="SMART" id="SM00086">
    <property type="entry name" value="PAC"/>
    <property type="match status" value="3"/>
</dbReference>
<dbReference type="InterPro" id="IPR000700">
    <property type="entry name" value="PAS-assoc_C"/>
</dbReference>
<dbReference type="Gene3D" id="3.30.450.40">
    <property type="match status" value="1"/>
</dbReference>
<dbReference type="InterPro" id="IPR005467">
    <property type="entry name" value="His_kinase_dom"/>
</dbReference>
<feature type="domain" description="PAC" evidence="8">
    <location>
        <begin position="228"/>
        <end position="280"/>
    </location>
</feature>
<feature type="domain" description="Histidine kinase" evidence="6">
    <location>
        <begin position="711"/>
        <end position="905"/>
    </location>
</feature>
<dbReference type="EC" id="2.7.13.3" evidence="2"/>
<dbReference type="InterPro" id="IPR036890">
    <property type="entry name" value="HATPase_C_sf"/>
</dbReference>
<dbReference type="Gene3D" id="3.30.565.10">
    <property type="entry name" value="Histidine kinase-like ATPase, C-terminal domain"/>
    <property type="match status" value="1"/>
</dbReference>
<feature type="domain" description="PAS" evidence="7">
    <location>
        <begin position="447"/>
        <end position="517"/>
    </location>
</feature>
<dbReference type="InterPro" id="IPR035965">
    <property type="entry name" value="PAS-like_dom_sf"/>
</dbReference>
<dbReference type="Pfam" id="PF08447">
    <property type="entry name" value="PAS_3"/>
    <property type="match status" value="3"/>
</dbReference>
<evidence type="ECO:0000256" key="3">
    <source>
        <dbReference type="ARBA" id="ARBA00022553"/>
    </source>
</evidence>
<dbReference type="AlphaFoldDB" id="A0A848FA64"/>
<proteinExistence type="predicted"/>
<dbReference type="InterPro" id="IPR052162">
    <property type="entry name" value="Sensor_kinase/Photoreceptor"/>
</dbReference>
<evidence type="ECO:0000256" key="4">
    <source>
        <dbReference type="ARBA" id="ARBA00022679"/>
    </source>
</evidence>
<keyword evidence="5" id="KW-0418">Kinase</keyword>
<dbReference type="InterPro" id="IPR000014">
    <property type="entry name" value="PAS"/>
</dbReference>
<dbReference type="Proteomes" id="UP000574067">
    <property type="component" value="Unassembled WGS sequence"/>
</dbReference>
<keyword evidence="4" id="KW-0808">Transferase</keyword>
<accession>A0A848FA64</accession>
<dbReference type="PRINTS" id="PR00344">
    <property type="entry name" value="BCTRLSENSOR"/>
</dbReference>
<name>A0A848FA64_9BURK</name>
<dbReference type="InterPro" id="IPR011495">
    <property type="entry name" value="Sig_transdc_His_kin_sub2_dim/P"/>
</dbReference>
<dbReference type="CDD" id="cd00130">
    <property type="entry name" value="PAS"/>
    <property type="match status" value="3"/>
</dbReference>
<protein>
    <recommendedName>
        <fullName evidence="2">histidine kinase</fullName>
        <ecNumber evidence="2">2.7.13.3</ecNumber>
    </recommendedName>
</protein>
<dbReference type="PANTHER" id="PTHR43304:SF1">
    <property type="entry name" value="PAC DOMAIN-CONTAINING PROTEIN"/>
    <property type="match status" value="1"/>
</dbReference>
<reference evidence="9 10" key="1">
    <citation type="submission" date="2020-04" db="EMBL/GenBank/DDBJ databases">
        <title>Azohydromonas sp. isolated from soil.</title>
        <authorList>
            <person name="Dahal R.H."/>
        </authorList>
    </citation>
    <scope>NUCLEOTIDE SEQUENCE [LARGE SCALE GENOMIC DNA]</scope>
    <source>
        <strain evidence="9 10">G-1-1-14</strain>
    </source>
</reference>
<comment type="caution">
    <text evidence="9">The sequence shown here is derived from an EMBL/GenBank/DDBJ whole genome shotgun (WGS) entry which is preliminary data.</text>
</comment>
<evidence type="ECO:0000259" key="8">
    <source>
        <dbReference type="PROSITE" id="PS50113"/>
    </source>
</evidence>
<dbReference type="InterPro" id="IPR003018">
    <property type="entry name" value="GAF"/>
</dbReference>
<dbReference type="GO" id="GO:0004673">
    <property type="term" value="F:protein histidine kinase activity"/>
    <property type="evidence" value="ECO:0007669"/>
    <property type="project" value="UniProtKB-EC"/>
</dbReference>
<dbReference type="SMART" id="SM00065">
    <property type="entry name" value="GAF"/>
    <property type="match status" value="1"/>
</dbReference>
<comment type="catalytic activity">
    <reaction evidence="1">
        <text>ATP + protein L-histidine = ADP + protein N-phospho-L-histidine.</text>
        <dbReference type="EC" id="2.7.13.3"/>
    </reaction>
</comment>
<sequence>MSVHGNATTPAPAAAACGAGARCPPEARHREAFYALVRGNPFGIAVVGADFRVRELSAGARRTLAGIEPLIGRDLAELQRLLWAEPLASQVIAHMRHTLDTGEPYVAPRTVQPRRDSGEAQSFDWRVERVTLPEGDQGIVVFFYDLSERMAWEAALRESEQRLRRLADSVPALVWISDASGTVTFLNRRWYDYTGQAPGQDWMEALHPDDLAAVSAEMAQGLAAGRMQQAELRYRRHDGQWRWHLARSEPQHDAQGRVSAWFGSAVDVHEQHLAREHAASLLALEEGLRAAADPRAAASAACAVLGRALRAHGVSLGELQDGGALLCVDSEWRAGPGPSLRGRHRVDAAEEHFARLRAGQVVRAADLSRDPRSATDPVAQAVLGVLGPRAALELPLLRQGRLRAVLLVVTAAPHDWNEAEVRLAREALERSWQAMEQLRSEQVQREHEAYLAAIYAQSGAGLAQVDLSGRIVDANERYCAIVGRSRAELLRLRMQDITHPDDLPMHQRLFQRLVDSGEPFSIEKRYLRPDGSTVWIANSVDLIRVPGAPPRVLAVTIDITARKQAEQRLREAQALHDLAAEAGCTGTWCIDLASGACTVSPSMARLMGLPPQQLTVPAGWWQDWVLPEDQDRVQAAMDAAVARGKPYELELRLRTGPGSDARWFHSRGEVVRDAGGQPVQLLGASVDVSRYKAAQAALGEALQAKDALLYEVNHRVKNNLQVISSLLSLQARTVRDPDARAAIAEAQARVAVVSRLHQQLYQSGTHAGLDYGPYLQRLAADTLASLGGGRRLRLVFEARGDNRLAPDLAVPLSLAVSELITNAVKYAFPDDRAGTLRLRLAREAGQLEVLVADDGVGLPPGFDPATSTGLGMRIVQALLGQLQGRLERPVTPHGTAFRILVPLGGWA</sequence>
<evidence type="ECO:0000313" key="9">
    <source>
        <dbReference type="EMBL" id="NML15645.1"/>
    </source>
</evidence>
<feature type="domain" description="PAS" evidence="7">
    <location>
        <begin position="159"/>
        <end position="200"/>
    </location>
</feature>
<dbReference type="Pfam" id="PF07568">
    <property type="entry name" value="HisKA_2"/>
    <property type="match status" value="1"/>
</dbReference>
<dbReference type="SUPFAM" id="SSF55874">
    <property type="entry name" value="ATPase domain of HSP90 chaperone/DNA topoisomerase II/histidine kinase"/>
    <property type="match status" value="1"/>
</dbReference>
<dbReference type="SMART" id="SM00091">
    <property type="entry name" value="PAS"/>
    <property type="match status" value="4"/>
</dbReference>
<dbReference type="Gene3D" id="3.30.450.20">
    <property type="entry name" value="PAS domain"/>
    <property type="match status" value="4"/>
</dbReference>
<dbReference type="Pfam" id="PF02518">
    <property type="entry name" value="HATPase_c"/>
    <property type="match status" value="1"/>
</dbReference>
<dbReference type="SUPFAM" id="SSF55781">
    <property type="entry name" value="GAF domain-like"/>
    <property type="match status" value="1"/>
</dbReference>
<organism evidence="9 10">
    <name type="scientific">Azohydromonas caseinilytica</name>
    <dbReference type="NCBI Taxonomy" id="2728836"/>
    <lineage>
        <taxon>Bacteria</taxon>
        <taxon>Pseudomonadati</taxon>
        <taxon>Pseudomonadota</taxon>
        <taxon>Betaproteobacteria</taxon>
        <taxon>Burkholderiales</taxon>
        <taxon>Sphaerotilaceae</taxon>
        <taxon>Azohydromonas</taxon>
    </lineage>
</organism>
<keyword evidence="10" id="KW-1185">Reference proteome</keyword>
<evidence type="ECO:0000313" key="10">
    <source>
        <dbReference type="Proteomes" id="UP000574067"/>
    </source>
</evidence>
<gene>
    <name evidence="9" type="ORF">HHL10_11760</name>
</gene>
<evidence type="ECO:0000259" key="7">
    <source>
        <dbReference type="PROSITE" id="PS50112"/>
    </source>
</evidence>
<dbReference type="InterPro" id="IPR029016">
    <property type="entry name" value="GAF-like_dom_sf"/>
</dbReference>
<dbReference type="PROSITE" id="PS50112">
    <property type="entry name" value="PAS"/>
    <property type="match status" value="2"/>
</dbReference>